<evidence type="ECO:0000256" key="1">
    <source>
        <dbReference type="SAM" id="MobiDB-lite"/>
    </source>
</evidence>
<feature type="transmembrane region" description="Helical" evidence="2">
    <location>
        <begin position="45"/>
        <end position="65"/>
    </location>
</feature>
<keyword evidence="4" id="KW-1185">Reference proteome</keyword>
<protein>
    <submittedName>
        <fullName evidence="3">Uncharacterized protein</fullName>
    </submittedName>
</protein>
<name>A0A9P3G803_9APHY</name>
<accession>A0A9P3G803</accession>
<proteinExistence type="predicted"/>
<keyword evidence="2" id="KW-0812">Transmembrane</keyword>
<evidence type="ECO:0000256" key="2">
    <source>
        <dbReference type="SAM" id="Phobius"/>
    </source>
</evidence>
<dbReference type="OrthoDB" id="2804213at2759"/>
<evidence type="ECO:0000313" key="3">
    <source>
        <dbReference type="EMBL" id="GJE89145.1"/>
    </source>
</evidence>
<dbReference type="EMBL" id="BPQB01000011">
    <property type="protein sequence ID" value="GJE89145.1"/>
    <property type="molecule type" value="Genomic_DNA"/>
</dbReference>
<gene>
    <name evidence="3" type="ORF">PsYK624_052390</name>
</gene>
<keyword evidence="2" id="KW-1133">Transmembrane helix</keyword>
<comment type="caution">
    <text evidence="3">The sequence shown here is derived from an EMBL/GenBank/DDBJ whole genome shotgun (WGS) entry which is preliminary data.</text>
</comment>
<sequence>MHRQARRLHIKTSLASLFLRDGTVYFLVLLIVNISQLAVFELTGLPYISIFLTSATAILISRFIMNLRQANDKQSYDESAALAFSAPAFRAGSSFIGELGAPLDYTGGSLFYDDDGGLDSRGDSPGDEDEGDQTLHEA</sequence>
<reference evidence="3 4" key="1">
    <citation type="submission" date="2021-08" db="EMBL/GenBank/DDBJ databases">
        <title>Draft Genome Sequence of Phanerochaete sordida strain YK-624.</title>
        <authorList>
            <person name="Mori T."/>
            <person name="Dohra H."/>
            <person name="Suzuki T."/>
            <person name="Kawagishi H."/>
            <person name="Hirai H."/>
        </authorList>
    </citation>
    <scope>NUCLEOTIDE SEQUENCE [LARGE SCALE GENOMIC DNA]</scope>
    <source>
        <strain evidence="3 4">YK-624</strain>
    </source>
</reference>
<dbReference type="AlphaFoldDB" id="A0A9P3G803"/>
<evidence type="ECO:0000313" key="4">
    <source>
        <dbReference type="Proteomes" id="UP000703269"/>
    </source>
</evidence>
<feature type="region of interest" description="Disordered" evidence="1">
    <location>
        <begin position="114"/>
        <end position="138"/>
    </location>
</feature>
<organism evidence="3 4">
    <name type="scientific">Phanerochaete sordida</name>
    <dbReference type="NCBI Taxonomy" id="48140"/>
    <lineage>
        <taxon>Eukaryota</taxon>
        <taxon>Fungi</taxon>
        <taxon>Dikarya</taxon>
        <taxon>Basidiomycota</taxon>
        <taxon>Agaricomycotina</taxon>
        <taxon>Agaricomycetes</taxon>
        <taxon>Polyporales</taxon>
        <taxon>Phanerochaetaceae</taxon>
        <taxon>Phanerochaete</taxon>
    </lineage>
</organism>
<feature type="transmembrane region" description="Helical" evidence="2">
    <location>
        <begin position="21"/>
        <end position="39"/>
    </location>
</feature>
<keyword evidence="2" id="KW-0472">Membrane</keyword>
<dbReference type="Proteomes" id="UP000703269">
    <property type="component" value="Unassembled WGS sequence"/>
</dbReference>